<accession>A0AAN9KDY0</accession>
<dbReference type="Pfam" id="PF03140">
    <property type="entry name" value="DUF247"/>
    <property type="match status" value="1"/>
</dbReference>
<name>A0AAN9KDY0_CANGL</name>
<comment type="caution">
    <text evidence="1">The sequence shown here is derived from an EMBL/GenBank/DDBJ whole genome shotgun (WGS) entry which is preliminary data.</text>
</comment>
<gene>
    <name evidence="1" type="ORF">VNO77_34257</name>
</gene>
<dbReference type="Proteomes" id="UP001367508">
    <property type="component" value="Unassembled WGS sequence"/>
</dbReference>
<dbReference type="EMBL" id="JAYMYQ010000008">
    <property type="protein sequence ID" value="KAK7315690.1"/>
    <property type="molecule type" value="Genomic_DNA"/>
</dbReference>
<organism evidence="1 2">
    <name type="scientific">Canavalia gladiata</name>
    <name type="common">Sword bean</name>
    <name type="synonym">Dolichos gladiatus</name>
    <dbReference type="NCBI Taxonomy" id="3824"/>
    <lineage>
        <taxon>Eukaryota</taxon>
        <taxon>Viridiplantae</taxon>
        <taxon>Streptophyta</taxon>
        <taxon>Embryophyta</taxon>
        <taxon>Tracheophyta</taxon>
        <taxon>Spermatophyta</taxon>
        <taxon>Magnoliopsida</taxon>
        <taxon>eudicotyledons</taxon>
        <taxon>Gunneridae</taxon>
        <taxon>Pentapetalae</taxon>
        <taxon>rosids</taxon>
        <taxon>fabids</taxon>
        <taxon>Fabales</taxon>
        <taxon>Fabaceae</taxon>
        <taxon>Papilionoideae</taxon>
        <taxon>50 kb inversion clade</taxon>
        <taxon>NPAAA clade</taxon>
        <taxon>indigoferoid/millettioid clade</taxon>
        <taxon>Phaseoleae</taxon>
        <taxon>Canavalia</taxon>
    </lineage>
</organism>
<sequence length="92" mass="10689">MLTQVIMRNLVAHEALTKPDFLIFTRHTELMRAMIDTMEDVKGKSRMERGLFFGGANWRKRKQAELSGSIEIGLEFKHLELELERSDSKKPV</sequence>
<evidence type="ECO:0000313" key="1">
    <source>
        <dbReference type="EMBL" id="KAK7315690.1"/>
    </source>
</evidence>
<keyword evidence="2" id="KW-1185">Reference proteome</keyword>
<dbReference type="InterPro" id="IPR004158">
    <property type="entry name" value="DUF247_pln"/>
</dbReference>
<protein>
    <submittedName>
        <fullName evidence="1">Uncharacterized protein</fullName>
    </submittedName>
</protein>
<proteinExistence type="predicted"/>
<dbReference type="AlphaFoldDB" id="A0AAN9KDY0"/>
<reference evidence="1 2" key="1">
    <citation type="submission" date="2024-01" db="EMBL/GenBank/DDBJ databases">
        <title>The genomes of 5 underutilized Papilionoideae crops provide insights into root nodulation and disease resistanc.</title>
        <authorList>
            <person name="Jiang F."/>
        </authorList>
    </citation>
    <scope>NUCLEOTIDE SEQUENCE [LARGE SCALE GENOMIC DNA]</scope>
    <source>
        <strain evidence="1">LVBAO_FW01</strain>
        <tissue evidence="1">Leaves</tissue>
    </source>
</reference>
<evidence type="ECO:0000313" key="2">
    <source>
        <dbReference type="Proteomes" id="UP001367508"/>
    </source>
</evidence>